<name>A0ABV2EMV0_9CAUL</name>
<dbReference type="PANTHER" id="PTHR43674:SF2">
    <property type="entry name" value="BETA-UREIDOPROPIONASE"/>
    <property type="match status" value="1"/>
</dbReference>
<sequence>MRDAARTVRIAAAQTPEFREDVAAALVHLAQAAEAARDGGAALLCTPEGFLQGYLTDEAAARRAAVNLASPEFAGLLQQLPEGAPMMVVGLIEAEGGELYNTAAVIGGRAVVGRYRKRRLLKSELCFTPGEDCPVFEVEGLRFGINICFDSNFPEVAMAVALGGASLLVSPANNMLPRAAAEAWKDRHNAVRGERCRETGLWLISADVTGVRGDRVAWGPTAVLNPAGDVVAQLPLDAPGLLFFDLPVGEARGQPEAASAFS</sequence>
<dbReference type="Proteomes" id="UP001549110">
    <property type="component" value="Unassembled WGS sequence"/>
</dbReference>
<proteinExistence type="predicted"/>
<dbReference type="InterPro" id="IPR003010">
    <property type="entry name" value="C-N_Hydrolase"/>
</dbReference>
<keyword evidence="4" id="KW-1185">Reference proteome</keyword>
<gene>
    <name evidence="3" type="ORF">ABID41_003500</name>
</gene>
<dbReference type="Gene3D" id="3.60.110.10">
    <property type="entry name" value="Carbon-nitrogen hydrolase"/>
    <property type="match status" value="1"/>
</dbReference>
<protein>
    <submittedName>
        <fullName evidence="3">Amidohydrolase</fullName>
    </submittedName>
</protein>
<feature type="domain" description="CN hydrolase" evidence="2">
    <location>
        <begin position="8"/>
        <end position="248"/>
    </location>
</feature>
<dbReference type="CDD" id="cd07197">
    <property type="entry name" value="nitrilase"/>
    <property type="match status" value="1"/>
</dbReference>
<evidence type="ECO:0000256" key="1">
    <source>
        <dbReference type="ARBA" id="ARBA00022801"/>
    </source>
</evidence>
<accession>A0ABV2EMV0</accession>
<comment type="caution">
    <text evidence="3">The sequence shown here is derived from an EMBL/GenBank/DDBJ whole genome shotgun (WGS) entry which is preliminary data.</text>
</comment>
<dbReference type="PANTHER" id="PTHR43674">
    <property type="entry name" value="NITRILASE C965.09-RELATED"/>
    <property type="match status" value="1"/>
</dbReference>
<dbReference type="EMBL" id="JBEPLU010000003">
    <property type="protein sequence ID" value="MET3528361.1"/>
    <property type="molecule type" value="Genomic_DNA"/>
</dbReference>
<dbReference type="RefSeq" id="WP_354298288.1">
    <property type="nucleotide sequence ID" value="NZ_JBEPLU010000003.1"/>
</dbReference>
<dbReference type="Pfam" id="PF00795">
    <property type="entry name" value="CN_hydrolase"/>
    <property type="match status" value="1"/>
</dbReference>
<keyword evidence="1" id="KW-0378">Hydrolase</keyword>
<evidence type="ECO:0000259" key="2">
    <source>
        <dbReference type="PROSITE" id="PS50263"/>
    </source>
</evidence>
<evidence type="ECO:0000313" key="4">
    <source>
        <dbReference type="Proteomes" id="UP001549110"/>
    </source>
</evidence>
<dbReference type="InterPro" id="IPR050345">
    <property type="entry name" value="Aliph_Amidase/BUP"/>
</dbReference>
<dbReference type="InterPro" id="IPR036526">
    <property type="entry name" value="C-N_Hydrolase_sf"/>
</dbReference>
<evidence type="ECO:0000313" key="3">
    <source>
        <dbReference type="EMBL" id="MET3528361.1"/>
    </source>
</evidence>
<organism evidence="3 4">
    <name type="scientific">Phenylobacterium koreense</name>
    <dbReference type="NCBI Taxonomy" id="266125"/>
    <lineage>
        <taxon>Bacteria</taxon>
        <taxon>Pseudomonadati</taxon>
        <taxon>Pseudomonadota</taxon>
        <taxon>Alphaproteobacteria</taxon>
        <taxon>Caulobacterales</taxon>
        <taxon>Caulobacteraceae</taxon>
        <taxon>Phenylobacterium</taxon>
    </lineage>
</organism>
<reference evidence="3 4" key="1">
    <citation type="submission" date="2024-06" db="EMBL/GenBank/DDBJ databases">
        <title>Genomic Encyclopedia of Type Strains, Phase IV (KMG-IV): sequencing the most valuable type-strain genomes for metagenomic binning, comparative biology and taxonomic classification.</title>
        <authorList>
            <person name="Goeker M."/>
        </authorList>
    </citation>
    <scope>NUCLEOTIDE SEQUENCE [LARGE SCALE GENOMIC DNA]</scope>
    <source>
        <strain evidence="3 4">DSM 17809</strain>
    </source>
</reference>
<dbReference type="PROSITE" id="PS50263">
    <property type="entry name" value="CN_HYDROLASE"/>
    <property type="match status" value="1"/>
</dbReference>
<dbReference type="SUPFAM" id="SSF56317">
    <property type="entry name" value="Carbon-nitrogen hydrolase"/>
    <property type="match status" value="1"/>
</dbReference>